<evidence type="ECO:0000256" key="3">
    <source>
        <dbReference type="ARBA" id="ARBA00022475"/>
    </source>
</evidence>
<feature type="transmembrane region" description="Helical" evidence="7">
    <location>
        <begin position="274"/>
        <end position="296"/>
    </location>
</feature>
<keyword evidence="9" id="KW-1185">Reference proteome</keyword>
<evidence type="ECO:0000256" key="4">
    <source>
        <dbReference type="ARBA" id="ARBA00022692"/>
    </source>
</evidence>
<dbReference type="InterPro" id="IPR050833">
    <property type="entry name" value="Poly_Biosynth_Transport"/>
</dbReference>
<evidence type="ECO:0000256" key="5">
    <source>
        <dbReference type="ARBA" id="ARBA00022989"/>
    </source>
</evidence>
<gene>
    <name evidence="8" type="ORF">BKA24_001060</name>
</gene>
<evidence type="ECO:0000256" key="1">
    <source>
        <dbReference type="ARBA" id="ARBA00004651"/>
    </source>
</evidence>
<reference evidence="8 9" key="1">
    <citation type="submission" date="2020-08" db="EMBL/GenBank/DDBJ databases">
        <title>Sequencing the genomes of 1000 actinobacteria strains.</title>
        <authorList>
            <person name="Klenk H.-P."/>
        </authorList>
    </citation>
    <scope>NUCLEOTIDE SEQUENCE [LARGE SCALE GENOMIC DNA]</scope>
    <source>
        <strain evidence="8 9">DSM 24947</strain>
    </source>
</reference>
<dbReference type="AlphaFoldDB" id="A0A7W7FHF5"/>
<keyword evidence="5 7" id="KW-1133">Transmembrane helix</keyword>
<keyword evidence="4 7" id="KW-0812">Transmembrane</keyword>
<dbReference type="Proteomes" id="UP000573729">
    <property type="component" value="Unassembled WGS sequence"/>
</dbReference>
<dbReference type="GO" id="GO:0005886">
    <property type="term" value="C:plasma membrane"/>
    <property type="evidence" value="ECO:0007669"/>
    <property type="project" value="UniProtKB-SubCell"/>
</dbReference>
<dbReference type="EMBL" id="JACHMD010000001">
    <property type="protein sequence ID" value="MBB4666351.1"/>
    <property type="molecule type" value="Genomic_DNA"/>
</dbReference>
<evidence type="ECO:0000256" key="6">
    <source>
        <dbReference type="ARBA" id="ARBA00023136"/>
    </source>
</evidence>
<organism evidence="8 9">
    <name type="scientific">Microbacterium marinum</name>
    <dbReference type="NCBI Taxonomy" id="421115"/>
    <lineage>
        <taxon>Bacteria</taxon>
        <taxon>Bacillati</taxon>
        <taxon>Actinomycetota</taxon>
        <taxon>Actinomycetes</taxon>
        <taxon>Micrococcales</taxon>
        <taxon>Microbacteriaceae</taxon>
        <taxon>Microbacterium</taxon>
    </lineage>
</organism>
<comment type="similarity">
    <text evidence="2">Belongs to the polysaccharide synthase family.</text>
</comment>
<evidence type="ECO:0000313" key="9">
    <source>
        <dbReference type="Proteomes" id="UP000573729"/>
    </source>
</evidence>
<feature type="transmembrane region" description="Helical" evidence="7">
    <location>
        <begin position="126"/>
        <end position="148"/>
    </location>
</feature>
<comment type="caution">
    <text evidence="8">The sequence shown here is derived from an EMBL/GenBank/DDBJ whole genome shotgun (WGS) entry which is preliminary data.</text>
</comment>
<feature type="transmembrane region" description="Helical" evidence="7">
    <location>
        <begin position="154"/>
        <end position="176"/>
    </location>
</feature>
<keyword evidence="6 7" id="KW-0472">Membrane</keyword>
<sequence length="468" mass="49792">MTQLSRSLVLLGGTIILARMVAPSDFGLVAMVVAVSGIAEILRDSGLSWAALRRTDLTQQQRSNLFWINTGIGLALGAIIFGLSWPLAAFYGIDELVPVVQWIAPIYVFNGLATQFRVAINLDLRFARLAVIDIAAPVIALALAIWLAVGGQGLAALVVQQLATAVVAVLLTVPLARWWPSLPRRAPGMKALIGFGFRFAGVQLLSYGTRNVDSIAIGRAYGPRDVGLYDQAYQLAVAPLVLLNSPMSRVAVPVLARVQDDKERYVAGLRDAQLIACYVTATVLLVAAGVGTPLITLLLGETWAAAGPIFSVLAIGSVFRSIQQVANWIFVVEDRTKSMLRLSLVGQPIIVVLILIGLIWGPVGVAAGGALGWCVFWLLSLWWVRRATGLSVRPLLLDAVRIIALVGAPAGVASFVVALFVPLAPLWVVLLGVAAAGLWCGIIILASPRVRSDAGTLARFVRLAVKGR</sequence>
<dbReference type="CDD" id="cd13127">
    <property type="entry name" value="MATE_tuaB_like"/>
    <property type="match status" value="1"/>
</dbReference>
<dbReference type="PANTHER" id="PTHR30250">
    <property type="entry name" value="PST FAMILY PREDICTED COLANIC ACID TRANSPORTER"/>
    <property type="match status" value="1"/>
</dbReference>
<feature type="transmembrane region" description="Helical" evidence="7">
    <location>
        <begin position="366"/>
        <end position="384"/>
    </location>
</feature>
<feature type="transmembrane region" description="Helical" evidence="7">
    <location>
        <begin position="99"/>
        <end position="119"/>
    </location>
</feature>
<evidence type="ECO:0000313" key="8">
    <source>
        <dbReference type="EMBL" id="MBB4666351.1"/>
    </source>
</evidence>
<feature type="transmembrane region" description="Helical" evidence="7">
    <location>
        <begin position="396"/>
        <end position="420"/>
    </location>
</feature>
<feature type="transmembrane region" description="Helical" evidence="7">
    <location>
        <begin position="302"/>
        <end position="319"/>
    </location>
</feature>
<comment type="subcellular location">
    <subcellularLocation>
        <location evidence="1">Cell membrane</location>
        <topology evidence="1">Multi-pass membrane protein</topology>
    </subcellularLocation>
</comment>
<feature type="transmembrane region" description="Helical" evidence="7">
    <location>
        <begin position="340"/>
        <end position="360"/>
    </location>
</feature>
<dbReference type="Pfam" id="PF13440">
    <property type="entry name" value="Polysacc_synt_3"/>
    <property type="match status" value="1"/>
</dbReference>
<proteinExistence type="inferred from homology"/>
<keyword evidence="3" id="KW-1003">Cell membrane</keyword>
<accession>A0A7W7FHF5</accession>
<dbReference type="PANTHER" id="PTHR30250:SF10">
    <property type="entry name" value="LIPOPOLYSACCHARIDE BIOSYNTHESIS PROTEIN WZXC"/>
    <property type="match status" value="1"/>
</dbReference>
<protein>
    <submittedName>
        <fullName evidence="8">PST family polysaccharide transporter</fullName>
    </submittedName>
</protein>
<evidence type="ECO:0000256" key="2">
    <source>
        <dbReference type="ARBA" id="ARBA00007430"/>
    </source>
</evidence>
<name>A0A7W7FHF5_9MICO</name>
<feature type="transmembrane region" description="Helical" evidence="7">
    <location>
        <begin position="426"/>
        <end position="446"/>
    </location>
</feature>
<feature type="transmembrane region" description="Helical" evidence="7">
    <location>
        <begin position="64"/>
        <end position="93"/>
    </location>
</feature>
<evidence type="ECO:0000256" key="7">
    <source>
        <dbReference type="SAM" id="Phobius"/>
    </source>
</evidence>